<dbReference type="Pfam" id="PF13439">
    <property type="entry name" value="Glyco_transf_4"/>
    <property type="match status" value="1"/>
</dbReference>
<name>A0A1G1WD61_9BACT</name>
<feature type="domain" description="Glycosyl transferase family 1" evidence="1">
    <location>
        <begin position="190"/>
        <end position="355"/>
    </location>
</feature>
<sequence length="422" mass="48020">MKIGFFTDGYLPEPNGVAENVATSAKALENLGHIVYIVAPKHPNFTDKNPRIFRLRSVRVYKNPEFRMAVPVPERDFREASKIDFDIIHGHAGGPVAFLGFEIARRKNIPYVFTYHTLWNRYTHYILKGKILTPKMMEVASRVFCNLCSAIIAPTQRVKKELESYSVRKPIYVIPGGIEISRFKNTKKGFLRNKFNILDQDKILLYVGRLGKEKSVDFLIESFQQITKEIKNVKLVIVGDGPERNNLEKLTKKLSLKKEVVFAGFIGREDIPRVYADADLFVFASTTETQGLVVSEALASGVPCVVIDDPAFEGIVAKRYNGLVTKNTVEDFSTQVIRLLKDMKLISKFSENSKNFASTNLTAKKQAEELIKVYRSAIRLNKLKKTQTQILKERFSTIKNFLNINQKLASFKQVFIKGLEIK</sequence>
<comment type="caution">
    <text evidence="3">The sequence shown here is derived from an EMBL/GenBank/DDBJ whole genome shotgun (WGS) entry which is preliminary data.</text>
</comment>
<organism evidence="3 4">
    <name type="scientific">Candidatus Woykebacteria bacterium RBG_16_39_9b</name>
    <dbReference type="NCBI Taxonomy" id="1802595"/>
    <lineage>
        <taxon>Bacteria</taxon>
        <taxon>Candidatus Woykeibacteriota</taxon>
    </lineage>
</organism>
<evidence type="ECO:0000313" key="4">
    <source>
        <dbReference type="Proteomes" id="UP000178162"/>
    </source>
</evidence>
<evidence type="ECO:0008006" key="5">
    <source>
        <dbReference type="Google" id="ProtNLM"/>
    </source>
</evidence>
<dbReference type="InterPro" id="IPR050194">
    <property type="entry name" value="Glycosyltransferase_grp1"/>
</dbReference>
<proteinExistence type="predicted"/>
<dbReference type="SUPFAM" id="SSF53756">
    <property type="entry name" value="UDP-Glycosyltransferase/glycogen phosphorylase"/>
    <property type="match status" value="1"/>
</dbReference>
<evidence type="ECO:0000259" key="2">
    <source>
        <dbReference type="Pfam" id="PF13439"/>
    </source>
</evidence>
<dbReference type="Proteomes" id="UP000178162">
    <property type="component" value="Unassembled WGS sequence"/>
</dbReference>
<dbReference type="AlphaFoldDB" id="A0A1G1WD61"/>
<gene>
    <name evidence="3" type="ORF">A2134_00790</name>
</gene>
<evidence type="ECO:0000313" key="3">
    <source>
        <dbReference type="EMBL" id="OGY25629.1"/>
    </source>
</evidence>
<dbReference type="PANTHER" id="PTHR45947">
    <property type="entry name" value="SULFOQUINOVOSYL TRANSFERASE SQD2"/>
    <property type="match status" value="1"/>
</dbReference>
<evidence type="ECO:0000259" key="1">
    <source>
        <dbReference type="Pfam" id="PF00534"/>
    </source>
</evidence>
<protein>
    <recommendedName>
        <fullName evidence="5">Glycosyl transferase family 1</fullName>
    </recommendedName>
</protein>
<accession>A0A1G1WD61</accession>
<dbReference type="InterPro" id="IPR001296">
    <property type="entry name" value="Glyco_trans_1"/>
</dbReference>
<dbReference type="EMBL" id="MHCR01000013">
    <property type="protein sequence ID" value="OGY25629.1"/>
    <property type="molecule type" value="Genomic_DNA"/>
</dbReference>
<dbReference type="Pfam" id="PF00534">
    <property type="entry name" value="Glycos_transf_1"/>
    <property type="match status" value="1"/>
</dbReference>
<feature type="domain" description="Glycosyltransferase subfamily 4-like N-terminal" evidence="2">
    <location>
        <begin position="15"/>
        <end position="182"/>
    </location>
</feature>
<dbReference type="PANTHER" id="PTHR45947:SF3">
    <property type="entry name" value="SULFOQUINOVOSYL TRANSFERASE SQD2"/>
    <property type="match status" value="1"/>
</dbReference>
<dbReference type="Gene3D" id="3.40.50.2000">
    <property type="entry name" value="Glycogen Phosphorylase B"/>
    <property type="match status" value="2"/>
</dbReference>
<dbReference type="STRING" id="1802595.A2134_00790"/>
<dbReference type="InterPro" id="IPR028098">
    <property type="entry name" value="Glyco_trans_4-like_N"/>
</dbReference>
<reference evidence="3 4" key="1">
    <citation type="journal article" date="2016" name="Nat. Commun.">
        <title>Thousands of microbial genomes shed light on interconnected biogeochemical processes in an aquifer system.</title>
        <authorList>
            <person name="Anantharaman K."/>
            <person name="Brown C.T."/>
            <person name="Hug L.A."/>
            <person name="Sharon I."/>
            <person name="Castelle C.J."/>
            <person name="Probst A.J."/>
            <person name="Thomas B.C."/>
            <person name="Singh A."/>
            <person name="Wilkins M.J."/>
            <person name="Karaoz U."/>
            <person name="Brodie E.L."/>
            <person name="Williams K.H."/>
            <person name="Hubbard S.S."/>
            <person name="Banfield J.F."/>
        </authorList>
    </citation>
    <scope>NUCLEOTIDE SEQUENCE [LARGE SCALE GENOMIC DNA]</scope>
</reference>
<dbReference type="GO" id="GO:0016757">
    <property type="term" value="F:glycosyltransferase activity"/>
    <property type="evidence" value="ECO:0007669"/>
    <property type="project" value="InterPro"/>
</dbReference>